<dbReference type="RefSeq" id="WP_369742180.1">
    <property type="nucleotide sequence ID" value="NZ_JBGEDP010000003.1"/>
</dbReference>
<keyword evidence="2" id="KW-1133">Transmembrane helix</keyword>
<name>A0ABV4CCD1_9MYCO</name>
<evidence type="ECO:0000313" key="3">
    <source>
        <dbReference type="EMBL" id="MEY8019156.1"/>
    </source>
</evidence>
<feature type="compositionally biased region" description="Polar residues" evidence="1">
    <location>
        <begin position="103"/>
        <end position="112"/>
    </location>
</feature>
<evidence type="ECO:0000256" key="1">
    <source>
        <dbReference type="SAM" id="MobiDB-lite"/>
    </source>
</evidence>
<feature type="region of interest" description="Disordered" evidence="1">
    <location>
        <begin position="79"/>
        <end position="115"/>
    </location>
</feature>
<feature type="compositionally biased region" description="Basic residues" evidence="1">
    <location>
        <begin position="82"/>
        <end position="99"/>
    </location>
</feature>
<keyword evidence="2" id="KW-0472">Membrane</keyword>
<sequence>MTAATPNNRQPRWEPARPGWVRLSLLTSVLLIGWALLVPPGHRAQWWHLALALAITAAFLGSWHGQSLSTIARRSVPMALRNRQRRRRPPSSAAHRNRGLPRTSDTQTAEQSSGDDEATIVIHLQPHPYELSGPNDTSDQLPWELVISWLDRYGIRANALTVTSVNTTPPASSLRSDHSSLLSAATPQNRHTWISYTLGADANLAAISAGRVQRIARRSSSDPQTDPQTSDDDTDSPRTAITELAAITARRLVAELSEQGWLASDVTKTQLPRFADATLSVRRECWTGAEYADGFRAVYQIEPHALGTALDAITRLHTKSSWVSVTVRQHGFQPPTIEAAAALLTTARPSRRVAAGMHGMHGLHAQSAERFTVTGLAGVNLPRTPVVMDDLRAVLWRTSSAGVPLGSDQHGDPFYLTLDSPEPTRITITGTPEFQWGICSRLVLLGRPTGIYAPNARPWVSLANLAAPHQVSLNPSELPPDAIAIGADGAAIPPAAIAVILRPSTPTYATSTPIMITQHPRQPDWFTVSTPRLRERSSPRLGELVNDFRAKYDRDPDAAQRRTLAIQASSVWLNTRLPTTGF</sequence>
<keyword evidence="4" id="KW-1185">Reference proteome</keyword>
<feature type="transmembrane region" description="Helical" evidence="2">
    <location>
        <begin position="20"/>
        <end position="39"/>
    </location>
</feature>
<accession>A0ABV4CCD1</accession>
<dbReference type="Proteomes" id="UP001564760">
    <property type="component" value="Unassembled WGS sequence"/>
</dbReference>
<evidence type="ECO:0000256" key="2">
    <source>
        <dbReference type="SAM" id="Phobius"/>
    </source>
</evidence>
<evidence type="ECO:0008006" key="5">
    <source>
        <dbReference type="Google" id="ProtNLM"/>
    </source>
</evidence>
<dbReference type="EMBL" id="JBGEDP010000003">
    <property type="protein sequence ID" value="MEY8019156.1"/>
    <property type="molecule type" value="Genomic_DNA"/>
</dbReference>
<protein>
    <recommendedName>
        <fullName evidence="5">Type VII secretion protein EccE</fullName>
    </recommendedName>
</protein>
<organism evidence="3 4">
    <name type="scientific">Mycobacterium servetii</name>
    <dbReference type="NCBI Taxonomy" id="3237418"/>
    <lineage>
        <taxon>Bacteria</taxon>
        <taxon>Bacillati</taxon>
        <taxon>Actinomycetota</taxon>
        <taxon>Actinomycetes</taxon>
        <taxon>Mycobacteriales</taxon>
        <taxon>Mycobacteriaceae</taxon>
        <taxon>Mycobacterium</taxon>
    </lineage>
</organism>
<comment type="caution">
    <text evidence="3">The sequence shown here is derived from an EMBL/GenBank/DDBJ whole genome shotgun (WGS) entry which is preliminary data.</text>
</comment>
<feature type="transmembrane region" description="Helical" evidence="2">
    <location>
        <begin position="46"/>
        <end position="65"/>
    </location>
</feature>
<reference evidence="3 4" key="1">
    <citation type="submission" date="2024-08" db="EMBL/GenBank/DDBJ databases">
        <title>Mycobacterium servetensis sp. nov., a novel rapid-growing mycobacterial species recovered from a human patient in Zaragoza, Spain.</title>
        <authorList>
            <person name="Tristancho-Baro A.I."/>
            <person name="Buenestado-Serrano S."/>
            <person name="Garcia De Viedma D."/>
            <person name="Milagro-Beamonte A."/>
            <person name="Burillo N."/>
            <person name="Sanz S."/>
            <person name="Lopez-Calleja A.I."/>
            <person name="Penas-Utrilla D."/>
            <person name="Guardingo M."/>
            <person name="Garcia M.J."/>
            <person name="Vinuelas-Bayon J."/>
        </authorList>
    </citation>
    <scope>NUCLEOTIDE SEQUENCE [LARGE SCALE GENOMIC DNA]</scope>
    <source>
        <strain evidence="4">HUMS_12744610</strain>
    </source>
</reference>
<keyword evidence="2" id="KW-0812">Transmembrane</keyword>
<proteinExistence type="predicted"/>
<gene>
    <name evidence="3" type="ORF">AB8998_31410</name>
</gene>
<evidence type="ECO:0000313" key="4">
    <source>
        <dbReference type="Proteomes" id="UP001564760"/>
    </source>
</evidence>
<feature type="region of interest" description="Disordered" evidence="1">
    <location>
        <begin position="215"/>
        <end position="238"/>
    </location>
</feature>